<dbReference type="EMBL" id="CAAALY010014892">
    <property type="protein sequence ID" value="VEL12486.1"/>
    <property type="molecule type" value="Genomic_DNA"/>
</dbReference>
<sequence>MARSNHSFAGDLLHSVVQASQHYQDSLATKPAAASLSPLSTTHSMAAKQDTHEERDVEPVMIVNDEDDRLSSTQPFSMFASLLPPIEQGGLAAYVRMEVKAHLALVG</sequence>
<dbReference type="AlphaFoldDB" id="A0A3S5CDN2"/>
<name>A0A3S5CDN2_9PLAT</name>
<dbReference type="Proteomes" id="UP000784294">
    <property type="component" value="Unassembled WGS sequence"/>
</dbReference>
<feature type="region of interest" description="Disordered" evidence="1">
    <location>
        <begin position="27"/>
        <end position="60"/>
    </location>
</feature>
<accession>A0A3S5CDN2</accession>
<feature type="compositionally biased region" description="Basic and acidic residues" evidence="1">
    <location>
        <begin position="49"/>
        <end position="58"/>
    </location>
</feature>
<evidence type="ECO:0000256" key="1">
    <source>
        <dbReference type="SAM" id="MobiDB-lite"/>
    </source>
</evidence>
<evidence type="ECO:0000313" key="3">
    <source>
        <dbReference type="Proteomes" id="UP000784294"/>
    </source>
</evidence>
<reference evidence="2" key="1">
    <citation type="submission" date="2018-11" db="EMBL/GenBank/DDBJ databases">
        <authorList>
            <consortium name="Pathogen Informatics"/>
        </authorList>
    </citation>
    <scope>NUCLEOTIDE SEQUENCE</scope>
</reference>
<keyword evidence="3" id="KW-1185">Reference proteome</keyword>
<organism evidence="2 3">
    <name type="scientific">Protopolystoma xenopodis</name>
    <dbReference type="NCBI Taxonomy" id="117903"/>
    <lineage>
        <taxon>Eukaryota</taxon>
        <taxon>Metazoa</taxon>
        <taxon>Spiralia</taxon>
        <taxon>Lophotrochozoa</taxon>
        <taxon>Platyhelminthes</taxon>
        <taxon>Monogenea</taxon>
        <taxon>Polyopisthocotylea</taxon>
        <taxon>Polystomatidea</taxon>
        <taxon>Polystomatidae</taxon>
        <taxon>Protopolystoma</taxon>
    </lineage>
</organism>
<gene>
    <name evidence="2" type="ORF">PXEA_LOCUS5926</name>
</gene>
<comment type="caution">
    <text evidence="2">The sequence shown here is derived from an EMBL/GenBank/DDBJ whole genome shotgun (WGS) entry which is preliminary data.</text>
</comment>
<evidence type="ECO:0000313" key="2">
    <source>
        <dbReference type="EMBL" id="VEL12486.1"/>
    </source>
</evidence>
<proteinExistence type="predicted"/>
<protein>
    <submittedName>
        <fullName evidence="2">Uncharacterized protein</fullName>
    </submittedName>
</protein>